<sequence>MYSMLNLKPFYVYRNIAIHKRLTYNTQNMARRKVLLAFASVMIILLVVYGFIIKFKHIAEIDIMSKLPIYQKDRDTFNQIKNDDVVNREPTITPSKEIATPLLTSGSARKSRKNPKQLLFSYIPKAGSSEIQTILSIVVGGEIEIFGGSEYISRYQANKTTFFKNNFFLQNERQQLKPDMKSSFFVVGHVQAPCNYLLSSWTYGSDGNGNVYKMAKDKSVYGVTPPYNNKEDLNRLTMWLQDNKNMYTNRLTYKYFKTAKWKTDMNLRSADCWIHTEMLIYDLVNCLKRYEKQGGNVKWENFRKIKTKIENPSNHSQCGDYFDDERTALVMDSNMKMAKIFRYESCCVESNTTLPAGFEELWTNHN</sequence>
<gene>
    <name evidence="1" type="ORF">OFUS_LOCUS26843</name>
</gene>
<reference evidence="1" key="1">
    <citation type="submission" date="2022-03" db="EMBL/GenBank/DDBJ databases">
        <authorList>
            <person name="Martin C."/>
        </authorList>
    </citation>
    <scope>NUCLEOTIDE SEQUENCE</scope>
</reference>
<dbReference type="OrthoDB" id="431551at2759"/>
<accession>A0A8J1UQC9</accession>
<proteinExistence type="predicted"/>
<dbReference type="Proteomes" id="UP000749559">
    <property type="component" value="Unassembled WGS sequence"/>
</dbReference>
<protein>
    <submittedName>
        <fullName evidence="1">Uncharacterized protein</fullName>
    </submittedName>
</protein>
<name>A0A8J1UQC9_OWEFU</name>
<keyword evidence="2" id="KW-1185">Reference proteome</keyword>
<dbReference type="AlphaFoldDB" id="A0A8J1UQC9"/>
<evidence type="ECO:0000313" key="2">
    <source>
        <dbReference type="Proteomes" id="UP000749559"/>
    </source>
</evidence>
<evidence type="ECO:0000313" key="1">
    <source>
        <dbReference type="EMBL" id="CAH1803232.1"/>
    </source>
</evidence>
<dbReference type="EMBL" id="CAIIXF020000346">
    <property type="protein sequence ID" value="CAH1803232.1"/>
    <property type="molecule type" value="Genomic_DNA"/>
</dbReference>
<organism evidence="1 2">
    <name type="scientific">Owenia fusiformis</name>
    <name type="common">Polychaete worm</name>
    <dbReference type="NCBI Taxonomy" id="6347"/>
    <lineage>
        <taxon>Eukaryota</taxon>
        <taxon>Metazoa</taxon>
        <taxon>Spiralia</taxon>
        <taxon>Lophotrochozoa</taxon>
        <taxon>Annelida</taxon>
        <taxon>Polychaeta</taxon>
        <taxon>Sedentaria</taxon>
        <taxon>Canalipalpata</taxon>
        <taxon>Sabellida</taxon>
        <taxon>Oweniida</taxon>
        <taxon>Oweniidae</taxon>
        <taxon>Owenia</taxon>
    </lineage>
</organism>
<comment type="caution">
    <text evidence="1">The sequence shown here is derived from an EMBL/GenBank/DDBJ whole genome shotgun (WGS) entry which is preliminary data.</text>
</comment>